<evidence type="ECO:0008006" key="4">
    <source>
        <dbReference type="Google" id="ProtNLM"/>
    </source>
</evidence>
<reference evidence="2 3" key="1">
    <citation type="submission" date="2013-12" db="EMBL/GenBank/DDBJ databases">
        <authorList>
            <consortium name="DOE Joint Genome Institute"/>
            <person name="Kappler U."/>
            <person name="Huntemann M."/>
            <person name="Han J."/>
            <person name="Chen A."/>
            <person name="Kyrpides N."/>
            <person name="Mavromatis K."/>
            <person name="Markowitz V."/>
            <person name="Palaniappan K."/>
            <person name="Ivanova N."/>
            <person name="Schaumberg A."/>
            <person name="Pati A."/>
            <person name="Liolios K."/>
            <person name="Nordberg H.P."/>
            <person name="Cantor M.N."/>
            <person name="Hua S.X."/>
            <person name="Woyke T."/>
        </authorList>
    </citation>
    <scope>NUCLEOTIDE SEQUENCE [LARGE SCALE GENOMIC DNA]</scope>
    <source>
        <strain evidence="3">AL2</strain>
    </source>
</reference>
<dbReference type="InterPro" id="IPR012902">
    <property type="entry name" value="N_methyl_site"/>
</dbReference>
<dbReference type="InterPro" id="IPR045584">
    <property type="entry name" value="Pilin-like"/>
</dbReference>
<dbReference type="KEGG" id="tao:THIAE_08400"/>
<dbReference type="NCBIfam" id="TIGR02532">
    <property type="entry name" value="IV_pilin_GFxxxE"/>
    <property type="match status" value="1"/>
</dbReference>
<protein>
    <recommendedName>
        <fullName evidence="4">N-terminal cleavage protein</fullName>
    </recommendedName>
</protein>
<proteinExistence type="predicted"/>
<dbReference type="AlphaFoldDB" id="W0DT51"/>
<dbReference type="RefSeq" id="WP_006460770.1">
    <property type="nucleotide sequence ID" value="NZ_CP007030.1"/>
</dbReference>
<keyword evidence="1" id="KW-0472">Membrane</keyword>
<evidence type="ECO:0000256" key="1">
    <source>
        <dbReference type="SAM" id="Phobius"/>
    </source>
</evidence>
<dbReference type="STRING" id="717772.THIAE_08400"/>
<keyword evidence="1" id="KW-0812">Transmembrane</keyword>
<feature type="transmembrane region" description="Helical" evidence="1">
    <location>
        <begin position="27"/>
        <end position="50"/>
    </location>
</feature>
<dbReference type="InParanoid" id="W0DT51"/>
<dbReference type="SUPFAM" id="SSF54523">
    <property type="entry name" value="Pili subunits"/>
    <property type="match status" value="1"/>
</dbReference>
<organism evidence="2 3">
    <name type="scientific">Thiomicrospira aerophila AL3</name>
    <dbReference type="NCBI Taxonomy" id="717772"/>
    <lineage>
        <taxon>Bacteria</taxon>
        <taxon>Pseudomonadati</taxon>
        <taxon>Pseudomonadota</taxon>
        <taxon>Gammaproteobacteria</taxon>
        <taxon>Thiotrichales</taxon>
        <taxon>Piscirickettsiaceae</taxon>
        <taxon>Thiomicrospira</taxon>
    </lineage>
</organism>
<name>W0DT51_9GAMM</name>
<evidence type="ECO:0000313" key="3">
    <source>
        <dbReference type="Proteomes" id="UP000005380"/>
    </source>
</evidence>
<keyword evidence="1" id="KW-1133">Transmembrane helix</keyword>
<dbReference type="OrthoDB" id="6038212at2"/>
<dbReference type="PROSITE" id="PS00409">
    <property type="entry name" value="PROKAR_NTER_METHYL"/>
    <property type="match status" value="1"/>
</dbReference>
<dbReference type="Pfam" id="PF07963">
    <property type="entry name" value="N_methyl"/>
    <property type="match status" value="1"/>
</dbReference>
<dbReference type="eggNOG" id="COG2165">
    <property type="taxonomic scope" value="Bacteria"/>
</dbReference>
<dbReference type="Proteomes" id="UP000005380">
    <property type="component" value="Chromosome"/>
</dbReference>
<accession>W0DT51</accession>
<gene>
    <name evidence="2" type="ORF">THIAE_08400</name>
</gene>
<dbReference type="EMBL" id="CP007030">
    <property type="protein sequence ID" value="AHF01775.1"/>
    <property type="molecule type" value="Genomic_DNA"/>
</dbReference>
<sequence length="245" mass="28117">MTSLIGIKQRRNNRISKMNSPAKQQGISLIEMMVVLAIIGLLMLSLWPMVHQLQTHHQRLQQERALNLAQDHLLFYLRQQGHLPCPSLTPNAAEARESDGRCQLQLGYLPTQALGLSSHQKIWYAVPASTRQYHELHNTASSASFWNHQPCYDQPQHHCFNRHTPAQSLAIEQSYQIHQNGELIAQGQLLWLGHPTAQLCDFTHWTARQACLIKQNQIHLPTQHQIRWRSLHAMHLLQAAGHLTH</sequence>
<evidence type="ECO:0000313" key="2">
    <source>
        <dbReference type="EMBL" id="AHF01775.1"/>
    </source>
</evidence>
<keyword evidence="3" id="KW-1185">Reference proteome</keyword>
<dbReference type="HOGENOM" id="CLU_1133183_0_0_6"/>